<dbReference type="Proteomes" id="UP000183567">
    <property type="component" value="Unassembled WGS sequence"/>
</dbReference>
<evidence type="ECO:0000313" key="3">
    <source>
        <dbReference type="Proteomes" id="UP000183567"/>
    </source>
</evidence>
<dbReference type="InterPro" id="IPR015943">
    <property type="entry name" value="WD40/YVTN_repeat-like_dom_sf"/>
</dbReference>
<dbReference type="PROSITE" id="PS50082">
    <property type="entry name" value="WD_REPEATS_2"/>
    <property type="match status" value="2"/>
</dbReference>
<dbReference type="InterPro" id="IPR036322">
    <property type="entry name" value="WD40_repeat_dom_sf"/>
</dbReference>
<dbReference type="SUPFAM" id="SSF50978">
    <property type="entry name" value="WD40 repeat-like"/>
    <property type="match status" value="1"/>
</dbReference>
<keyword evidence="1" id="KW-0853">WD repeat</keyword>
<dbReference type="Pfam" id="PF00400">
    <property type="entry name" value="WD40"/>
    <property type="match status" value="2"/>
</dbReference>
<gene>
    <name evidence="2" type="ORF">AZE42_04843</name>
</gene>
<dbReference type="Gene3D" id="2.130.10.10">
    <property type="entry name" value="YVTN repeat-like/Quinoprotein amine dehydrogenase"/>
    <property type="match status" value="1"/>
</dbReference>
<proteinExistence type="predicted"/>
<organism evidence="2 3">
    <name type="scientific">Rhizopogon vesiculosus</name>
    <dbReference type="NCBI Taxonomy" id="180088"/>
    <lineage>
        <taxon>Eukaryota</taxon>
        <taxon>Fungi</taxon>
        <taxon>Dikarya</taxon>
        <taxon>Basidiomycota</taxon>
        <taxon>Agaricomycotina</taxon>
        <taxon>Agaricomycetes</taxon>
        <taxon>Agaricomycetidae</taxon>
        <taxon>Boletales</taxon>
        <taxon>Suillineae</taxon>
        <taxon>Rhizopogonaceae</taxon>
        <taxon>Rhizopogon</taxon>
    </lineage>
</organism>
<feature type="non-terminal residue" evidence="2">
    <location>
        <position position="94"/>
    </location>
</feature>
<reference evidence="2 3" key="1">
    <citation type="submission" date="2016-03" db="EMBL/GenBank/DDBJ databases">
        <title>Comparative genomics of the ectomycorrhizal sister species Rhizopogon vinicolor and Rhizopogon vesiculosus (Basidiomycota: Boletales) reveals a divergence of the mating type B locus.</title>
        <authorList>
            <person name="Mujic A.B."/>
            <person name="Kuo A."/>
            <person name="Tritt A."/>
            <person name="Lipzen A."/>
            <person name="Chen C."/>
            <person name="Johnson J."/>
            <person name="Sharma A."/>
            <person name="Barry K."/>
            <person name="Grigoriev I.V."/>
            <person name="Spatafora J.W."/>
        </authorList>
    </citation>
    <scope>NUCLEOTIDE SEQUENCE [LARGE SCALE GENOMIC DNA]</scope>
    <source>
        <strain evidence="2 3">AM-OR11-056</strain>
    </source>
</reference>
<dbReference type="PROSITE" id="PS50294">
    <property type="entry name" value="WD_REPEATS_REGION"/>
    <property type="match status" value="1"/>
</dbReference>
<feature type="repeat" description="WD" evidence="1">
    <location>
        <begin position="1"/>
        <end position="30"/>
    </location>
</feature>
<comment type="caution">
    <text evidence="2">The sequence shown here is derived from an EMBL/GenBank/DDBJ whole genome shotgun (WGS) entry which is preliminary data.</text>
</comment>
<keyword evidence="3" id="KW-1185">Reference proteome</keyword>
<feature type="repeat" description="WD" evidence="1">
    <location>
        <begin position="30"/>
        <end position="61"/>
    </location>
</feature>
<dbReference type="EMBL" id="LVVM01002973">
    <property type="protein sequence ID" value="OJA15635.1"/>
    <property type="molecule type" value="Genomic_DNA"/>
</dbReference>
<dbReference type="SMART" id="SM00320">
    <property type="entry name" value="WD40"/>
    <property type="match status" value="1"/>
</dbReference>
<evidence type="ECO:0000256" key="1">
    <source>
        <dbReference type="PROSITE-ProRule" id="PRU00221"/>
    </source>
</evidence>
<name>A0A1J8Q6P4_9AGAM</name>
<evidence type="ECO:0000313" key="2">
    <source>
        <dbReference type="EMBL" id="OJA15635.1"/>
    </source>
</evidence>
<accession>A0A1J8Q6P4</accession>
<protein>
    <submittedName>
        <fullName evidence="2">Uncharacterized protein</fullName>
    </submittedName>
</protein>
<dbReference type="InterPro" id="IPR001680">
    <property type="entry name" value="WD40_rpt"/>
</dbReference>
<dbReference type="AlphaFoldDB" id="A0A1J8Q6P4"/>
<dbReference type="STRING" id="180088.A0A1J8Q6P4"/>
<dbReference type="OrthoDB" id="1932312at2759"/>
<sequence>MNASGTLIASASSDNNVRLWRLSDQRNVAVFEHSQPARCVTFSAGGKFILSGGVDQKVSGWAIPKVAFSEDAPKDQASELCSRSFLSYGRLISP</sequence>